<accession>A0ACC1LTR7</accession>
<feature type="non-terminal residue" evidence="1">
    <location>
        <position position="285"/>
    </location>
</feature>
<name>A0ACC1LTR7_9FUNG</name>
<dbReference type="EMBL" id="JANBVB010003324">
    <property type="protein sequence ID" value="KAJ2879381.1"/>
    <property type="molecule type" value="Genomic_DNA"/>
</dbReference>
<organism evidence="1 2">
    <name type="scientific">Coemansia aciculifera</name>
    <dbReference type="NCBI Taxonomy" id="417176"/>
    <lineage>
        <taxon>Eukaryota</taxon>
        <taxon>Fungi</taxon>
        <taxon>Fungi incertae sedis</taxon>
        <taxon>Zoopagomycota</taxon>
        <taxon>Kickxellomycotina</taxon>
        <taxon>Kickxellomycetes</taxon>
        <taxon>Kickxellales</taxon>
        <taxon>Kickxellaceae</taxon>
        <taxon>Coemansia</taxon>
    </lineage>
</organism>
<proteinExistence type="predicted"/>
<protein>
    <submittedName>
        <fullName evidence="1">Uncharacterized protein</fullName>
    </submittedName>
</protein>
<reference evidence="1" key="1">
    <citation type="submission" date="2022-07" db="EMBL/GenBank/DDBJ databases">
        <title>Phylogenomic reconstructions and comparative analyses of Kickxellomycotina fungi.</title>
        <authorList>
            <person name="Reynolds N.K."/>
            <person name="Stajich J.E."/>
            <person name="Barry K."/>
            <person name="Grigoriev I.V."/>
            <person name="Crous P."/>
            <person name="Smith M.E."/>
        </authorList>
    </citation>
    <scope>NUCLEOTIDE SEQUENCE</scope>
    <source>
        <strain evidence="1">CBS 190363</strain>
    </source>
</reference>
<sequence length="285" mass="30500">MPTSTGLTGIVQGSGVNCAPFVRLAYLNSTTLQSLAIRLNTEANWRGLLYDRTMGLAKFECLESLAVEVTDTSYNSTWSIVAGAAPFPVLSTLEVIGGYPFDDDLLFGGNGQTMQSLRLPFSALARNALGRFDVLKRNGAGRLNTVSIGAVSSVDEVFVAGLDVVPLEQQIHSILEIAATLSIKDEATGICFFNLIESAPSTSVLQRLELENLWLSVTCVHSIASAIPSLASLTCHLEEVNLPAVKNPYSKSTSNLRTGSCVLITNLREIRVPYTTTATAVDLAK</sequence>
<evidence type="ECO:0000313" key="1">
    <source>
        <dbReference type="EMBL" id="KAJ2879381.1"/>
    </source>
</evidence>
<dbReference type="Proteomes" id="UP001139981">
    <property type="component" value="Unassembled WGS sequence"/>
</dbReference>
<keyword evidence="2" id="KW-1185">Reference proteome</keyword>
<evidence type="ECO:0000313" key="2">
    <source>
        <dbReference type="Proteomes" id="UP001139981"/>
    </source>
</evidence>
<gene>
    <name evidence="1" type="ORF">IWW38_006126</name>
</gene>
<comment type="caution">
    <text evidence="1">The sequence shown here is derived from an EMBL/GenBank/DDBJ whole genome shotgun (WGS) entry which is preliminary data.</text>
</comment>